<comment type="similarity">
    <text evidence="1 3">Belongs to the TPP enzyme family.</text>
</comment>
<dbReference type="PROSITE" id="PS00187">
    <property type="entry name" value="TPP_ENZYMES"/>
    <property type="match status" value="1"/>
</dbReference>
<dbReference type="InterPro" id="IPR000399">
    <property type="entry name" value="TPP-bd_CS"/>
</dbReference>
<dbReference type="PANTHER" id="PTHR18968">
    <property type="entry name" value="THIAMINE PYROPHOSPHATE ENZYMES"/>
    <property type="match status" value="1"/>
</dbReference>
<reference evidence="7" key="1">
    <citation type="submission" date="2006-07" db="EMBL/GenBank/DDBJ databases">
        <title>Complete sequence of Thiomicrospira crunogena XCL-2.</title>
        <authorList>
            <consortium name="US DOE Joint Genome Institute"/>
            <person name="Copeland A."/>
            <person name="Lucas S."/>
            <person name="Lapidus A."/>
            <person name="Barry K."/>
            <person name="Detter J.C."/>
            <person name="Glavina del Rio T."/>
            <person name="Hammon N."/>
            <person name="Israni S."/>
            <person name="Dalin E."/>
            <person name="Tice H."/>
            <person name="Pitluck S."/>
            <person name="Chain P."/>
            <person name="Malfatti S."/>
            <person name="Shin M."/>
            <person name="Vergez L."/>
            <person name="Schmutz J."/>
            <person name="Larimer F."/>
            <person name="Land M."/>
            <person name="Hauser L."/>
            <person name="Kyrpides N."/>
            <person name="Lykidis A."/>
            <person name="Scott K.M."/>
            <person name="Sievert S."/>
            <person name="Kerfeld C."/>
            <person name="Freyermuth S."/>
            <person name="Dobrinski K."/>
            <person name="Boller A."/>
            <person name="Fitzpatrick K."/>
            <person name="Thoma P."/>
            <person name="Moore J."/>
            <person name="Richardson P."/>
        </authorList>
    </citation>
    <scope>NUCLEOTIDE SEQUENCE</scope>
    <source>
        <strain evidence="7">XCL-2</strain>
    </source>
</reference>
<accession>Q31E01</accession>
<name>Q31E01_HYDCU</name>
<organism evidence="7">
    <name type="scientific">Hydrogenovibrio crunogenus (strain DSM 25203 / XCL-2)</name>
    <name type="common">Thiomicrospira crunogena</name>
    <dbReference type="NCBI Taxonomy" id="317025"/>
    <lineage>
        <taxon>Bacteria</taxon>
        <taxon>Pseudomonadati</taxon>
        <taxon>Pseudomonadota</taxon>
        <taxon>Gammaproteobacteria</taxon>
        <taxon>Thiotrichales</taxon>
        <taxon>Piscirickettsiaceae</taxon>
        <taxon>Hydrogenovibrio</taxon>
    </lineage>
</organism>
<gene>
    <name evidence="7" type="ordered locus">Tcr_2032</name>
</gene>
<feature type="domain" description="Thiamine pyrophosphate enzyme N-terminal TPP-binding" evidence="6">
    <location>
        <begin position="1"/>
        <end position="116"/>
    </location>
</feature>
<dbReference type="Pfam" id="PF02776">
    <property type="entry name" value="TPP_enzyme_N"/>
    <property type="match status" value="1"/>
</dbReference>
<dbReference type="CDD" id="cd07035">
    <property type="entry name" value="TPP_PYR_POX_like"/>
    <property type="match status" value="1"/>
</dbReference>
<dbReference type="Gene3D" id="3.40.50.1220">
    <property type="entry name" value="TPP-binding domain"/>
    <property type="match status" value="1"/>
</dbReference>
<dbReference type="InterPro" id="IPR029035">
    <property type="entry name" value="DHS-like_NAD/FAD-binding_dom"/>
</dbReference>
<dbReference type="eggNOG" id="COG0028">
    <property type="taxonomic scope" value="Bacteria"/>
</dbReference>
<evidence type="ECO:0000259" key="5">
    <source>
        <dbReference type="Pfam" id="PF02775"/>
    </source>
</evidence>
<dbReference type="GO" id="GO:0050660">
    <property type="term" value="F:flavin adenine dinucleotide binding"/>
    <property type="evidence" value="ECO:0007669"/>
    <property type="project" value="TreeGrafter"/>
</dbReference>
<dbReference type="HOGENOM" id="CLU_013748_3_2_6"/>
<proteinExistence type="inferred from homology"/>
<dbReference type="GO" id="GO:0003984">
    <property type="term" value="F:acetolactate synthase activity"/>
    <property type="evidence" value="ECO:0007669"/>
    <property type="project" value="TreeGrafter"/>
</dbReference>
<dbReference type="InterPro" id="IPR012001">
    <property type="entry name" value="Thiamin_PyroP_enz_TPP-bd_dom"/>
</dbReference>
<dbReference type="InterPro" id="IPR029061">
    <property type="entry name" value="THDP-binding"/>
</dbReference>
<evidence type="ECO:0000256" key="2">
    <source>
        <dbReference type="ARBA" id="ARBA00023052"/>
    </source>
</evidence>
<dbReference type="KEGG" id="tcx:Tcr_2032"/>
<evidence type="ECO:0000259" key="6">
    <source>
        <dbReference type="Pfam" id="PF02776"/>
    </source>
</evidence>
<dbReference type="Pfam" id="PF00205">
    <property type="entry name" value="TPP_enzyme_M"/>
    <property type="match status" value="1"/>
</dbReference>
<dbReference type="GO" id="GO:0005948">
    <property type="term" value="C:acetolactate synthase complex"/>
    <property type="evidence" value="ECO:0007669"/>
    <property type="project" value="TreeGrafter"/>
</dbReference>
<dbReference type="GO" id="GO:0030976">
    <property type="term" value="F:thiamine pyrophosphate binding"/>
    <property type="evidence" value="ECO:0007669"/>
    <property type="project" value="InterPro"/>
</dbReference>
<evidence type="ECO:0000259" key="4">
    <source>
        <dbReference type="Pfam" id="PF00205"/>
    </source>
</evidence>
<dbReference type="GO" id="GO:0000287">
    <property type="term" value="F:magnesium ion binding"/>
    <property type="evidence" value="ECO:0007669"/>
    <property type="project" value="InterPro"/>
</dbReference>
<evidence type="ECO:0000313" key="7">
    <source>
        <dbReference type="EMBL" id="ABB42622.1"/>
    </source>
</evidence>
<dbReference type="Gene3D" id="3.40.50.970">
    <property type="match status" value="2"/>
</dbReference>
<dbReference type="OrthoDB" id="9785953at2"/>
<dbReference type="SUPFAM" id="SSF52467">
    <property type="entry name" value="DHS-like NAD/FAD-binding domain"/>
    <property type="match status" value="1"/>
</dbReference>
<dbReference type="GO" id="GO:0009097">
    <property type="term" value="P:isoleucine biosynthetic process"/>
    <property type="evidence" value="ECO:0007669"/>
    <property type="project" value="TreeGrafter"/>
</dbReference>
<feature type="domain" description="Thiamine pyrophosphate enzyme TPP-binding" evidence="5">
    <location>
        <begin position="378"/>
        <end position="524"/>
    </location>
</feature>
<dbReference type="InterPro" id="IPR011766">
    <property type="entry name" value="TPP_enzyme_TPP-bd"/>
</dbReference>
<dbReference type="AlphaFoldDB" id="Q31E01"/>
<dbReference type="InterPro" id="IPR045229">
    <property type="entry name" value="TPP_enz"/>
</dbReference>
<protein>
    <submittedName>
        <fullName evidence="7">Thiamine pyrophosphate-requiring enzyme</fullName>
    </submittedName>
</protein>
<keyword evidence="2 3" id="KW-0786">Thiamine pyrophosphate</keyword>
<dbReference type="PANTHER" id="PTHR18968:SF129">
    <property type="entry name" value="ACETOLACTATE SYNTHASE"/>
    <property type="match status" value="1"/>
</dbReference>
<sequence>MKASDLFVKSLEAEGVEYIFGIPGEENLDLINSLKDSKIKLIVTRHEQAAGFMAATYGRLTGNAGVCLSTLGPGATNLVTAAAYAQLGAMPMVMITGQKPIKTSKQGQFQIIDVVDMMHPITKYSCQIQSGQNIPARIREAFRSAHTERPGTSHLELPEDIAAEETDAVVIQKGMHRRPLAEEKAVRTAVDMIQKAKRPLILVGAAANRKTAGKMLRQFIDKTGIPFFTTQMGKGVVDERHHLYLGCAALSDHDFVHCAIRYTDLIINIGHDVVEKPPFFMKPNGFKVIHINFTNAVIDPVYFPQAEVVGDIGNGIYQIKERIERQETWDFGCFMEAKRLIDKQIMEGANDGRFPMYPQRVVADIRKIMPDTGMIALDNGIYKIWFARNYLAYHHNTILLDNALATMGAGLPSAIAAKLVHPERRVIAICGDGGFMMNSQEMETAVRLKLDLVVLLLNDNAFGMIKWKQANMGFDDFGLDVGNADFVMYAQSYGAHGHRITKADDLKPTMEACFEAGGVHLVEVPMDYSENDRILNHEIKQRSQIVYNKMAETLGEST</sequence>
<evidence type="ECO:0000256" key="3">
    <source>
        <dbReference type="RuleBase" id="RU362132"/>
    </source>
</evidence>
<dbReference type="STRING" id="317025.Tcr_2032"/>
<dbReference type="FunFam" id="3.40.50.970:FF:000007">
    <property type="entry name" value="Acetolactate synthase"/>
    <property type="match status" value="1"/>
</dbReference>
<evidence type="ECO:0000256" key="1">
    <source>
        <dbReference type="ARBA" id="ARBA00007812"/>
    </source>
</evidence>
<dbReference type="NCBIfam" id="NF006187">
    <property type="entry name" value="PRK08322.1"/>
    <property type="match status" value="1"/>
</dbReference>
<feature type="domain" description="Thiamine pyrophosphate enzyme central" evidence="4">
    <location>
        <begin position="186"/>
        <end position="316"/>
    </location>
</feature>
<dbReference type="EMBL" id="CP000109">
    <property type="protein sequence ID" value="ABB42622.1"/>
    <property type="molecule type" value="Genomic_DNA"/>
</dbReference>
<dbReference type="InterPro" id="IPR012000">
    <property type="entry name" value="Thiamin_PyroP_enz_cen_dom"/>
</dbReference>
<dbReference type="SUPFAM" id="SSF52518">
    <property type="entry name" value="Thiamin diphosphate-binding fold (THDP-binding)"/>
    <property type="match status" value="2"/>
</dbReference>
<dbReference type="GO" id="GO:0009099">
    <property type="term" value="P:L-valine biosynthetic process"/>
    <property type="evidence" value="ECO:0007669"/>
    <property type="project" value="TreeGrafter"/>
</dbReference>
<dbReference type="Pfam" id="PF02775">
    <property type="entry name" value="TPP_enzyme_C"/>
    <property type="match status" value="1"/>
</dbReference>